<dbReference type="KEGG" id="vg:18500639"/>
<dbReference type="GeneID" id="18500639"/>
<proteinExistence type="predicted"/>
<evidence type="ECO:0000313" key="2">
    <source>
        <dbReference type="Proteomes" id="UP000018810"/>
    </source>
</evidence>
<dbReference type="EMBL" id="KF728385">
    <property type="protein sequence ID" value="AHB79754.1"/>
    <property type="molecule type" value="Genomic_DNA"/>
</dbReference>
<name>V5UPK0_9CAUD</name>
<organism evidence="1 2">
    <name type="scientific">Enterococcus phage IME_EF3</name>
    <dbReference type="NCBI Taxonomy" id="1416012"/>
    <lineage>
        <taxon>Viruses</taxon>
        <taxon>Duplodnaviria</taxon>
        <taxon>Heunggongvirae</taxon>
        <taxon>Uroviricota</taxon>
        <taxon>Caudoviricetes</taxon>
        <taxon>Efquatrovirus</taxon>
        <taxon>Efquatrovirus EF3</taxon>
    </lineage>
</organism>
<protein>
    <submittedName>
        <fullName evidence="1">Uncharacterized protein</fullName>
    </submittedName>
</protein>
<sequence length="48" mass="5960">MQPRYLNRDEPRQYKCITINHKESIDTQYIYAYTIREAFEMLQKKCKT</sequence>
<evidence type="ECO:0000313" key="1">
    <source>
        <dbReference type="EMBL" id="AHB79754.1"/>
    </source>
</evidence>
<dbReference type="Proteomes" id="UP000018810">
    <property type="component" value="Segment"/>
</dbReference>
<dbReference type="RefSeq" id="YP_009008908.1">
    <property type="nucleotide sequence ID" value="NC_023595.2"/>
</dbReference>
<reference evidence="1 2" key="1">
    <citation type="journal article" date="2014" name="Virus Genes">
        <title>Genome analysis of Enterococcus faecalis bacteriophage IME-EF3 harboring a putative metallo-beta-lactamase gene.</title>
        <authorList>
            <person name="Li X."/>
            <person name="Ding P."/>
            <person name="Han C."/>
            <person name="Fan H."/>
            <person name="Wang Y."/>
            <person name="Mi Z."/>
            <person name="Feng F."/>
            <person name="Tong Y."/>
        </authorList>
    </citation>
    <scope>NUCLEOTIDE SEQUENCE [LARGE SCALE GENOMIC DNA]</scope>
</reference>
<keyword evidence="2" id="KW-1185">Reference proteome</keyword>
<accession>V5UPK0</accession>